<feature type="compositionally biased region" description="Polar residues" evidence="1">
    <location>
        <begin position="144"/>
        <end position="153"/>
    </location>
</feature>
<evidence type="ECO:0000313" key="2">
    <source>
        <dbReference type="EMBL" id="CDW85229.1"/>
    </source>
</evidence>
<name>A0A078ASR7_STYLE</name>
<proteinExistence type="predicted"/>
<reference evidence="2 3" key="1">
    <citation type="submission" date="2014-06" db="EMBL/GenBank/DDBJ databases">
        <authorList>
            <person name="Swart Estienne"/>
        </authorList>
    </citation>
    <scope>NUCLEOTIDE SEQUENCE [LARGE SCALE GENOMIC DNA]</scope>
    <source>
        <strain evidence="2 3">130c</strain>
    </source>
</reference>
<evidence type="ECO:0000313" key="3">
    <source>
        <dbReference type="Proteomes" id="UP000039865"/>
    </source>
</evidence>
<gene>
    <name evidence="2" type="primary">Contig18333.g883</name>
    <name evidence="2" type="ORF">STYLEM_14302</name>
</gene>
<accession>A0A078ASR7</accession>
<feature type="compositionally biased region" description="Basic and acidic residues" evidence="1">
    <location>
        <begin position="121"/>
        <end position="131"/>
    </location>
</feature>
<dbReference type="InParanoid" id="A0A078ASR7"/>
<dbReference type="EMBL" id="CCKQ01013555">
    <property type="protein sequence ID" value="CDW85229.1"/>
    <property type="molecule type" value="Genomic_DNA"/>
</dbReference>
<feature type="region of interest" description="Disordered" evidence="1">
    <location>
        <begin position="121"/>
        <end position="190"/>
    </location>
</feature>
<sequence>MLRQNTTGNIQTKLANNKKTLNASYSSKLEAKQQTIFAQRRVVAPTYSNQDKENFTNSAILSNKRQDKMAQKDKKLSLKQKKKMNTEVKIRMKSRVRFAGQTISGAANEFRECKSIKSDRSSILTIKDERTSRKRNNSSHQEKNFSSPGPSQQKRARVDHQISCGNSTNSTGNDSFNPLLSSAASSGQTRQSIKSSVTVSSFSQLPMRQKTSTALKEEARRRAASKIKHEVIQFEDKISGHMLDFNIYEERDLPFMNQNTDMGVIIRKTIIDGDVDDDCATDGEQRNDAKDMLKNELASAINKYLSDKRDGTQANFIKNINPMKRFQRSPFC</sequence>
<protein>
    <submittedName>
        <fullName evidence="2">Uncharacterized protein</fullName>
    </submittedName>
</protein>
<organism evidence="2 3">
    <name type="scientific">Stylonychia lemnae</name>
    <name type="common">Ciliate</name>
    <dbReference type="NCBI Taxonomy" id="5949"/>
    <lineage>
        <taxon>Eukaryota</taxon>
        <taxon>Sar</taxon>
        <taxon>Alveolata</taxon>
        <taxon>Ciliophora</taxon>
        <taxon>Intramacronucleata</taxon>
        <taxon>Spirotrichea</taxon>
        <taxon>Stichotrichia</taxon>
        <taxon>Sporadotrichida</taxon>
        <taxon>Oxytrichidae</taxon>
        <taxon>Stylonychinae</taxon>
        <taxon>Stylonychia</taxon>
    </lineage>
</organism>
<dbReference type="AlphaFoldDB" id="A0A078ASR7"/>
<keyword evidence="3" id="KW-1185">Reference proteome</keyword>
<feature type="compositionally biased region" description="Polar residues" evidence="1">
    <location>
        <begin position="163"/>
        <end position="190"/>
    </location>
</feature>
<evidence type="ECO:0000256" key="1">
    <source>
        <dbReference type="SAM" id="MobiDB-lite"/>
    </source>
</evidence>
<dbReference type="Proteomes" id="UP000039865">
    <property type="component" value="Unassembled WGS sequence"/>
</dbReference>